<name>A0A835U3R1_VANPL</name>
<gene>
    <name evidence="1" type="ORF">HPP92_028404</name>
</gene>
<sequence>MEVKLGNSNRFQQSGITFFGSSRYKEFHFVHELKQVDQLRSYEEVHITKSCLQKSGD</sequence>
<reference evidence="1 2" key="1">
    <citation type="journal article" date="2020" name="Nat. Food">
        <title>A phased Vanilla planifolia genome enables genetic improvement of flavour and production.</title>
        <authorList>
            <person name="Hasing T."/>
            <person name="Tang H."/>
            <person name="Brym M."/>
            <person name="Khazi F."/>
            <person name="Huang T."/>
            <person name="Chambers A.H."/>
        </authorList>
    </citation>
    <scope>NUCLEOTIDE SEQUENCE [LARGE SCALE GENOMIC DNA]</scope>
    <source>
        <tissue evidence="1">Leaf</tissue>
    </source>
</reference>
<organism evidence="1 2">
    <name type="scientific">Vanilla planifolia</name>
    <name type="common">Vanilla</name>
    <dbReference type="NCBI Taxonomy" id="51239"/>
    <lineage>
        <taxon>Eukaryota</taxon>
        <taxon>Viridiplantae</taxon>
        <taxon>Streptophyta</taxon>
        <taxon>Embryophyta</taxon>
        <taxon>Tracheophyta</taxon>
        <taxon>Spermatophyta</taxon>
        <taxon>Magnoliopsida</taxon>
        <taxon>Liliopsida</taxon>
        <taxon>Asparagales</taxon>
        <taxon>Orchidaceae</taxon>
        <taxon>Vanilloideae</taxon>
        <taxon>Vanilleae</taxon>
        <taxon>Vanilla</taxon>
    </lineage>
</organism>
<evidence type="ECO:0000313" key="1">
    <source>
        <dbReference type="EMBL" id="KAG0447247.1"/>
    </source>
</evidence>
<protein>
    <submittedName>
        <fullName evidence="1">Uncharacterized protein</fullName>
    </submittedName>
</protein>
<evidence type="ECO:0000313" key="2">
    <source>
        <dbReference type="Proteomes" id="UP000639772"/>
    </source>
</evidence>
<dbReference type="Proteomes" id="UP000639772">
    <property type="component" value="Unassembled WGS sequence"/>
</dbReference>
<dbReference type="AlphaFoldDB" id="A0A835U3R1"/>
<accession>A0A835U3R1</accession>
<dbReference type="EMBL" id="JADCNM010000476">
    <property type="protein sequence ID" value="KAG0447247.1"/>
    <property type="molecule type" value="Genomic_DNA"/>
</dbReference>
<comment type="caution">
    <text evidence="1">The sequence shown here is derived from an EMBL/GenBank/DDBJ whole genome shotgun (WGS) entry which is preliminary data.</text>
</comment>
<proteinExistence type="predicted"/>